<keyword evidence="2" id="KW-1185">Reference proteome</keyword>
<sequence>MSEIYLKNNRVGWAVNHTLETILADVCETTFLYPSSNKKIGLFKRYRHRLFKSWYELKDLPTLGNGPNVLLAVGMTPFFLLSMHTLRPLLKQFDLRVAYLLDSFEPNHIDRSIVADLDHLFVIDAEAAAEINSTFPIATTFLPLATDALRLGSNARQRPIDIINYGRTNLELHKCLQSYYSQPCSERLYYHSTFNSSIVHDLGEHITLHSKLLSRSRISLCFEPSQIDRFCGRSPILFRWFEGWAGGCTIVGKRPLSKGVASLMDWEDSTIELPDEASEWVPFLEGLLNDDQFLTANSQRNSLECLLRHDWRYRLKDMFNVLALPLSEQLKAELLALQQKIEQQKKDC</sequence>
<name>A0ABV0KLU1_9CYAN</name>
<dbReference type="Proteomes" id="UP001476950">
    <property type="component" value="Unassembled WGS sequence"/>
</dbReference>
<proteinExistence type="predicted"/>
<dbReference type="RefSeq" id="WP_199322246.1">
    <property type="nucleotide sequence ID" value="NZ_JAMPLM010000015.1"/>
</dbReference>
<evidence type="ECO:0000313" key="1">
    <source>
        <dbReference type="EMBL" id="MEP1060092.1"/>
    </source>
</evidence>
<organism evidence="1 2">
    <name type="scientific">Stenomitos frigidus AS-A4</name>
    <dbReference type="NCBI Taxonomy" id="2933935"/>
    <lineage>
        <taxon>Bacteria</taxon>
        <taxon>Bacillati</taxon>
        <taxon>Cyanobacteriota</taxon>
        <taxon>Cyanophyceae</taxon>
        <taxon>Leptolyngbyales</taxon>
        <taxon>Leptolyngbyaceae</taxon>
        <taxon>Stenomitos</taxon>
    </lineage>
</organism>
<reference evidence="1 2" key="1">
    <citation type="submission" date="2022-04" db="EMBL/GenBank/DDBJ databases">
        <title>Positive selection, recombination, and allopatry shape intraspecific diversity of widespread and dominant cyanobacteria.</title>
        <authorList>
            <person name="Wei J."/>
            <person name="Shu W."/>
            <person name="Hu C."/>
        </authorList>
    </citation>
    <scope>NUCLEOTIDE SEQUENCE [LARGE SCALE GENOMIC DNA]</scope>
    <source>
        <strain evidence="1 2">AS-A4</strain>
    </source>
</reference>
<comment type="caution">
    <text evidence="1">The sequence shown here is derived from an EMBL/GenBank/DDBJ whole genome shotgun (WGS) entry which is preliminary data.</text>
</comment>
<evidence type="ECO:0000313" key="2">
    <source>
        <dbReference type="Proteomes" id="UP001476950"/>
    </source>
</evidence>
<gene>
    <name evidence="1" type="ORF">NDI38_16770</name>
</gene>
<protein>
    <submittedName>
        <fullName evidence="1">Glycosyltransferase</fullName>
    </submittedName>
</protein>
<accession>A0ABV0KLU1</accession>
<dbReference type="EMBL" id="JAMPLM010000015">
    <property type="protein sequence ID" value="MEP1060092.1"/>
    <property type="molecule type" value="Genomic_DNA"/>
</dbReference>